<dbReference type="Proteomes" id="UP000215703">
    <property type="component" value="Chromosome"/>
</dbReference>
<name>A0A2U8P379_9BRAD</name>
<reference evidence="1 2" key="1">
    <citation type="journal article" date="2014" name="Int. J. Syst. Evol. Microbiol.">
        <title>Bradyrhizobium ottawaense sp. nov., a symbiotic nitrogen fixing bacterium from root nodules of soybeans in Canada.</title>
        <authorList>
            <person name="Yu X."/>
            <person name="Cloutier S."/>
            <person name="Tambong J.T."/>
            <person name="Bromfield E.S."/>
        </authorList>
    </citation>
    <scope>NUCLEOTIDE SEQUENCE [LARGE SCALE GENOMIC DNA]</scope>
    <source>
        <strain evidence="1 2">OO99</strain>
    </source>
</reference>
<proteinExistence type="predicted"/>
<protein>
    <submittedName>
        <fullName evidence="1">Uncharacterized protein</fullName>
    </submittedName>
</protein>
<accession>A0A2U8P379</accession>
<gene>
    <name evidence="1" type="ORF">CIT37_07925</name>
</gene>
<dbReference type="EMBL" id="CP029425">
    <property type="protein sequence ID" value="AWL92137.1"/>
    <property type="molecule type" value="Genomic_DNA"/>
</dbReference>
<evidence type="ECO:0000313" key="1">
    <source>
        <dbReference type="EMBL" id="AWL92137.1"/>
    </source>
</evidence>
<evidence type="ECO:0000313" key="2">
    <source>
        <dbReference type="Proteomes" id="UP000215703"/>
    </source>
</evidence>
<dbReference type="AlphaFoldDB" id="A0A2U8P379"/>
<sequence>MPGLVPGIHVLCVARKIVDGRDKPGHDAVEVLAAELSAPQRRQQFIRALGHDHVAGARHNDGLRMRDGGR</sequence>
<reference evidence="1 2" key="2">
    <citation type="journal article" date="2017" name="Syst. Appl. Microbiol.">
        <title>Soybeans inoculated with root zone soils of Canadian native legumes harbour diverse and novel Bradyrhizobium spp. that possess agricultural potential.</title>
        <authorList>
            <person name="Bromfield E.S.P."/>
            <person name="Cloutier S."/>
            <person name="Tambong J.T."/>
            <person name="Tran Thi T.V."/>
        </authorList>
    </citation>
    <scope>NUCLEOTIDE SEQUENCE [LARGE SCALE GENOMIC DNA]</scope>
    <source>
        <strain evidence="1 2">OO99</strain>
    </source>
</reference>
<organism evidence="1 2">
    <name type="scientific">Bradyrhizobium ottawaense</name>
    <dbReference type="NCBI Taxonomy" id="931866"/>
    <lineage>
        <taxon>Bacteria</taxon>
        <taxon>Pseudomonadati</taxon>
        <taxon>Pseudomonadota</taxon>
        <taxon>Alphaproteobacteria</taxon>
        <taxon>Hyphomicrobiales</taxon>
        <taxon>Nitrobacteraceae</taxon>
        <taxon>Bradyrhizobium</taxon>
    </lineage>
</organism>